<protein>
    <submittedName>
        <fullName evidence="2">Uncharacterized protein</fullName>
    </submittedName>
</protein>
<accession>A0A8S1TNC9</accession>
<keyword evidence="3" id="KW-1185">Reference proteome</keyword>
<comment type="caution">
    <text evidence="2">The sequence shown here is derived from an EMBL/GenBank/DDBJ whole genome shotgun (WGS) entry which is preliminary data.</text>
</comment>
<dbReference type="OrthoDB" id="304865at2759"/>
<feature type="compositionally biased region" description="Basic and acidic residues" evidence="1">
    <location>
        <begin position="175"/>
        <end position="184"/>
    </location>
</feature>
<evidence type="ECO:0000256" key="1">
    <source>
        <dbReference type="SAM" id="MobiDB-lite"/>
    </source>
</evidence>
<sequence length="201" mass="23274">MQNPQTMEQDIIAFINNPAEENTEKIHDYLHKLSGMKYNSQITYKSPKYCALSGVELEEDFIIIDNHYFSPKQISSYYLRDGILDVSIGDLHFIKYGNDKEIIKIELTWEILNKIYGKNLNQSLKEAYDHFNQRTQQPVTFKCELTGRSGVISEQKIVNGKQVCSEYAAHQKKEQLSEEKRKQVDSSQGFQQGAGNSQYIY</sequence>
<feature type="compositionally biased region" description="Polar residues" evidence="1">
    <location>
        <begin position="185"/>
        <end position="201"/>
    </location>
</feature>
<evidence type="ECO:0000313" key="3">
    <source>
        <dbReference type="Proteomes" id="UP000689195"/>
    </source>
</evidence>
<proteinExistence type="predicted"/>
<evidence type="ECO:0000313" key="2">
    <source>
        <dbReference type="EMBL" id="CAD8153760.1"/>
    </source>
</evidence>
<dbReference type="Proteomes" id="UP000689195">
    <property type="component" value="Unassembled WGS sequence"/>
</dbReference>
<reference evidence="2" key="1">
    <citation type="submission" date="2021-01" db="EMBL/GenBank/DDBJ databases">
        <authorList>
            <consortium name="Genoscope - CEA"/>
            <person name="William W."/>
        </authorList>
    </citation>
    <scope>NUCLEOTIDE SEQUENCE</scope>
</reference>
<dbReference type="EMBL" id="CAJJDO010000025">
    <property type="protein sequence ID" value="CAD8153760.1"/>
    <property type="molecule type" value="Genomic_DNA"/>
</dbReference>
<gene>
    <name evidence="2" type="ORF">PPENT_87.1.T0250017</name>
</gene>
<dbReference type="AlphaFoldDB" id="A0A8S1TNC9"/>
<feature type="region of interest" description="Disordered" evidence="1">
    <location>
        <begin position="175"/>
        <end position="201"/>
    </location>
</feature>
<name>A0A8S1TNC9_9CILI</name>
<organism evidence="2 3">
    <name type="scientific">Paramecium pentaurelia</name>
    <dbReference type="NCBI Taxonomy" id="43138"/>
    <lineage>
        <taxon>Eukaryota</taxon>
        <taxon>Sar</taxon>
        <taxon>Alveolata</taxon>
        <taxon>Ciliophora</taxon>
        <taxon>Intramacronucleata</taxon>
        <taxon>Oligohymenophorea</taxon>
        <taxon>Peniculida</taxon>
        <taxon>Parameciidae</taxon>
        <taxon>Paramecium</taxon>
    </lineage>
</organism>